<dbReference type="InterPro" id="IPR052565">
    <property type="entry name" value="Glutaredoxin-like_YDR286C"/>
</dbReference>
<dbReference type="SUPFAM" id="SSF52833">
    <property type="entry name" value="Thioredoxin-like"/>
    <property type="match status" value="1"/>
</dbReference>
<proteinExistence type="predicted"/>
<evidence type="ECO:0000313" key="1">
    <source>
        <dbReference type="EMBL" id="TSB40672.1"/>
    </source>
</evidence>
<dbReference type="InterPro" id="IPR008554">
    <property type="entry name" value="Glutaredoxin-like"/>
</dbReference>
<dbReference type="PANTHER" id="PTHR33558:SF1">
    <property type="entry name" value="GLUTAREDOXIN-LIKE PROTEIN C5ORF63 HOMOLOG"/>
    <property type="match status" value="1"/>
</dbReference>
<dbReference type="EMBL" id="VKLS01000141">
    <property type="protein sequence ID" value="TSB40672.1"/>
    <property type="molecule type" value="Genomic_DNA"/>
</dbReference>
<dbReference type="OrthoDB" id="8779161at2"/>
<name>A0A553ZGX4_9ACTN</name>
<evidence type="ECO:0000313" key="2">
    <source>
        <dbReference type="Proteomes" id="UP000320888"/>
    </source>
</evidence>
<accession>A0A553ZGX4</accession>
<dbReference type="InterPro" id="IPR036249">
    <property type="entry name" value="Thioredoxin-like_sf"/>
</dbReference>
<protein>
    <submittedName>
        <fullName evidence="1">Glutaredoxin family protein</fullName>
    </submittedName>
</protein>
<reference evidence="1 2" key="1">
    <citation type="submission" date="2019-07" db="EMBL/GenBank/DDBJ databases">
        <title>Draft genome for Streptomyces benahoarensis MZ03-48.</title>
        <authorList>
            <person name="Gonzalez-Pimentel J.L."/>
        </authorList>
    </citation>
    <scope>NUCLEOTIDE SEQUENCE [LARGE SCALE GENOMIC DNA]</scope>
    <source>
        <strain evidence="1 2">MZ03-48</strain>
    </source>
</reference>
<keyword evidence="2" id="KW-1185">Reference proteome</keyword>
<gene>
    <name evidence="1" type="ORF">FNZ23_13810</name>
</gene>
<dbReference type="Proteomes" id="UP000320888">
    <property type="component" value="Unassembled WGS sequence"/>
</dbReference>
<dbReference type="AlphaFoldDB" id="A0A553ZGX4"/>
<organism evidence="1 2">
    <name type="scientific">Streptomyces benahoarensis</name>
    <dbReference type="NCBI Taxonomy" id="2595054"/>
    <lineage>
        <taxon>Bacteria</taxon>
        <taxon>Bacillati</taxon>
        <taxon>Actinomycetota</taxon>
        <taxon>Actinomycetes</taxon>
        <taxon>Kitasatosporales</taxon>
        <taxon>Streptomycetaceae</taxon>
        <taxon>Streptomyces</taxon>
    </lineage>
</organism>
<dbReference type="PANTHER" id="PTHR33558">
    <property type="entry name" value="GLUTAREDOXIN-LIKE PROTEIN C5ORF63 HOMOLOG"/>
    <property type="match status" value="1"/>
</dbReference>
<comment type="caution">
    <text evidence="1">The sequence shown here is derived from an EMBL/GenBank/DDBJ whole genome shotgun (WGS) entry which is preliminary data.</text>
</comment>
<dbReference type="RefSeq" id="WP_143943177.1">
    <property type="nucleotide sequence ID" value="NZ_VKLS01000141.1"/>
</dbReference>
<dbReference type="Pfam" id="PF05768">
    <property type="entry name" value="Glrx-like"/>
    <property type="match status" value="1"/>
</dbReference>
<sequence length="95" mass="10620">MAPSFGMFSRAPRKSPAERTVTLIGKPGCHLCDDAQAVIERICAETGASWEKKDITEDAELHRTYWEQIPVILVDGAQHDFWRVDPKRLRGALGA</sequence>
<dbReference type="Gene3D" id="3.40.30.10">
    <property type="entry name" value="Glutaredoxin"/>
    <property type="match status" value="1"/>
</dbReference>